<evidence type="ECO:0000256" key="1">
    <source>
        <dbReference type="ARBA" id="ARBA00001966"/>
    </source>
</evidence>
<keyword evidence="5" id="KW-0949">S-adenosyl-L-methionine</keyword>
<dbReference type="SMART" id="SM00729">
    <property type="entry name" value="Elp3"/>
    <property type="match status" value="1"/>
</dbReference>
<dbReference type="Pfam" id="PF04055">
    <property type="entry name" value="Radical_SAM"/>
    <property type="match status" value="1"/>
</dbReference>
<dbReference type="AlphaFoldDB" id="A0A833EA29"/>
<comment type="pathway">
    <text evidence="2">Cofactor biosynthesis; coenzyme F0 biosynthesis.</text>
</comment>
<dbReference type="GO" id="GO:0051539">
    <property type="term" value="F:4 iron, 4 sulfur cluster binding"/>
    <property type="evidence" value="ECO:0007669"/>
    <property type="project" value="UniProtKB-KW"/>
</dbReference>
<dbReference type="EC" id="4.3.1.32" evidence="3"/>
<evidence type="ECO:0000313" key="13">
    <source>
        <dbReference type="Proteomes" id="UP000608579"/>
    </source>
</evidence>
<evidence type="ECO:0000256" key="5">
    <source>
        <dbReference type="ARBA" id="ARBA00022691"/>
    </source>
</evidence>
<comment type="caution">
    <text evidence="12">The sequence shown here is derived from an EMBL/GenBank/DDBJ whole genome shotgun (WGS) entry which is preliminary data.</text>
</comment>
<proteinExistence type="inferred from homology"/>
<dbReference type="HAMAP" id="MF_01611">
    <property type="entry name" value="FO_synth_sub1"/>
    <property type="match status" value="1"/>
</dbReference>
<dbReference type="SFLD" id="SFLDS00029">
    <property type="entry name" value="Radical_SAM"/>
    <property type="match status" value="1"/>
</dbReference>
<sequence>MQLEENLVNLSLAGLKKDDELAEFVHRVVEGKELDRMDYLRLMQGLSLESLTTVARQVRNRDYAKNKTVTFSKKVFAPVITYCRDRCRYCGYRRDPGDSGAWVMKPSEVKALALKGAKAGCTELLIMSGERPDYFKEVRHILRGMGFSSFMEYIVNLCESALEAGILPHSNIGIASRKEMAELKKCNPSIGLMLENISERLTMPGGPHDEAPSKNPKIRTKTIETAGELKIPFTTGILIGIGETKLEVIDSLLYIKQVHKKYGHIQEIIIQNFRAKKGTPMESHPEPTLEYMMRTIAIARIILGSGFNIQAPPNLALKEYPNYLDAGINDWGGVSPITLDYVNPEAPWPMLRELREKCTIKGYQLKQRLPVYPEYIKHKRDYIHANVLPYVDALADELGYAKVM</sequence>
<dbReference type="GO" id="GO:0044689">
    <property type="term" value="F:7,8-didemethyl-8-hydroxy-5-deazariboflavin synthase activity"/>
    <property type="evidence" value="ECO:0007669"/>
    <property type="project" value="UniProtKB-EC"/>
</dbReference>
<evidence type="ECO:0000256" key="10">
    <source>
        <dbReference type="ARBA" id="ARBA00048974"/>
    </source>
</evidence>
<organism evidence="12 13">
    <name type="scientific">Caldiarchaeum subterraneum</name>
    <dbReference type="NCBI Taxonomy" id="311458"/>
    <lineage>
        <taxon>Archaea</taxon>
        <taxon>Nitrososphaerota</taxon>
        <taxon>Candidatus Caldarchaeales</taxon>
        <taxon>Candidatus Caldarchaeaceae</taxon>
        <taxon>Candidatus Caldarchaeum</taxon>
    </lineage>
</organism>
<dbReference type="SFLD" id="SFLDG01064">
    <property type="entry name" value="F420__menaquinone_cofactor_bio"/>
    <property type="match status" value="1"/>
</dbReference>
<dbReference type="InterPro" id="IPR034405">
    <property type="entry name" value="F420"/>
</dbReference>
<dbReference type="PANTHER" id="PTHR43076">
    <property type="entry name" value="FO SYNTHASE (COFH)"/>
    <property type="match status" value="1"/>
</dbReference>
<dbReference type="InterPro" id="IPR013785">
    <property type="entry name" value="Aldolase_TIM"/>
</dbReference>
<dbReference type="InterPro" id="IPR058240">
    <property type="entry name" value="rSAM_sf"/>
</dbReference>
<name>A0A833EA29_CALS0</name>
<dbReference type="PANTHER" id="PTHR43076:SF15">
    <property type="entry name" value="7,8-DIDEMETHYL-8-HYDROXY-5-DEAZARIBOFLAVIN SYNTHASE"/>
    <property type="match status" value="1"/>
</dbReference>
<dbReference type="PROSITE" id="PS51918">
    <property type="entry name" value="RADICAL_SAM"/>
    <property type="match status" value="1"/>
</dbReference>
<dbReference type="SFLD" id="SFLDG01388">
    <property type="entry name" value="7_8-didemethyl-8-hydroxy-5-dea"/>
    <property type="match status" value="1"/>
</dbReference>
<dbReference type="UniPathway" id="UPA00072"/>
<dbReference type="InterPro" id="IPR019939">
    <property type="entry name" value="CofG_family"/>
</dbReference>
<gene>
    <name evidence="12" type="primary">cofG</name>
    <name evidence="12" type="ORF">EYH45_05805</name>
</gene>
<dbReference type="EMBL" id="DQVM01000112">
    <property type="protein sequence ID" value="HIQ30062.1"/>
    <property type="molecule type" value="Genomic_DNA"/>
</dbReference>
<keyword evidence="9" id="KW-0456">Lyase</keyword>
<evidence type="ECO:0000256" key="2">
    <source>
        <dbReference type="ARBA" id="ARBA00004712"/>
    </source>
</evidence>
<keyword evidence="6" id="KW-0479">Metal-binding</keyword>
<evidence type="ECO:0000259" key="11">
    <source>
        <dbReference type="PROSITE" id="PS51918"/>
    </source>
</evidence>
<dbReference type="GO" id="GO:0016765">
    <property type="term" value="F:transferase activity, transferring alkyl or aryl (other than methyl) groups"/>
    <property type="evidence" value="ECO:0007669"/>
    <property type="project" value="InterPro"/>
</dbReference>
<dbReference type="Proteomes" id="UP000608579">
    <property type="component" value="Unassembled WGS sequence"/>
</dbReference>
<evidence type="ECO:0000313" key="12">
    <source>
        <dbReference type="EMBL" id="HIQ30062.1"/>
    </source>
</evidence>
<dbReference type="Gene3D" id="3.20.20.70">
    <property type="entry name" value="Aldolase class I"/>
    <property type="match status" value="1"/>
</dbReference>
<evidence type="ECO:0000256" key="8">
    <source>
        <dbReference type="ARBA" id="ARBA00023014"/>
    </source>
</evidence>
<dbReference type="InterPro" id="IPR007197">
    <property type="entry name" value="rSAM"/>
</dbReference>
<keyword evidence="8" id="KW-0411">Iron-sulfur</keyword>
<evidence type="ECO:0000256" key="7">
    <source>
        <dbReference type="ARBA" id="ARBA00023004"/>
    </source>
</evidence>
<dbReference type="NCBIfam" id="NF004884">
    <property type="entry name" value="PRK06245.1"/>
    <property type="match status" value="1"/>
</dbReference>
<feature type="domain" description="Radical SAM core" evidence="11">
    <location>
        <begin position="69"/>
        <end position="312"/>
    </location>
</feature>
<dbReference type="SUPFAM" id="SSF102114">
    <property type="entry name" value="Radical SAM enzymes"/>
    <property type="match status" value="1"/>
</dbReference>
<evidence type="ECO:0000256" key="4">
    <source>
        <dbReference type="ARBA" id="ARBA00022485"/>
    </source>
</evidence>
<evidence type="ECO:0000256" key="6">
    <source>
        <dbReference type="ARBA" id="ARBA00022723"/>
    </source>
</evidence>
<reference evidence="12" key="1">
    <citation type="journal article" date="2020" name="ISME J.">
        <title>Gammaproteobacteria mediating utilization of methyl-, sulfur- and petroleum organic compounds in deep ocean hydrothermal plumes.</title>
        <authorList>
            <person name="Zhou Z."/>
            <person name="Liu Y."/>
            <person name="Pan J."/>
            <person name="Cron B.R."/>
            <person name="Toner B.M."/>
            <person name="Anantharaman K."/>
            <person name="Breier J.A."/>
            <person name="Dick G.J."/>
            <person name="Li M."/>
        </authorList>
    </citation>
    <scope>NUCLEOTIDE SEQUENCE</scope>
    <source>
        <strain evidence="12">SZUA-1515</strain>
    </source>
</reference>
<evidence type="ECO:0000256" key="9">
    <source>
        <dbReference type="ARBA" id="ARBA00023239"/>
    </source>
</evidence>
<keyword evidence="7" id="KW-0408">Iron</keyword>
<dbReference type="SFLD" id="SFLDF00294">
    <property type="entry name" value="7_8-didemethyl-8-hydroxy-5-dea"/>
    <property type="match status" value="1"/>
</dbReference>
<protein>
    <recommendedName>
        <fullName evidence="3">7,8-didemethyl-8-hydroxy-5-deazariboflavin synthase</fullName>
        <ecNumber evidence="3">4.3.1.32</ecNumber>
    </recommendedName>
</protein>
<dbReference type="CDD" id="cd01335">
    <property type="entry name" value="Radical_SAM"/>
    <property type="match status" value="1"/>
</dbReference>
<dbReference type="GO" id="GO:0046872">
    <property type="term" value="F:metal ion binding"/>
    <property type="evidence" value="ECO:0007669"/>
    <property type="project" value="UniProtKB-KW"/>
</dbReference>
<evidence type="ECO:0000256" key="3">
    <source>
        <dbReference type="ARBA" id="ARBA00012126"/>
    </source>
</evidence>
<keyword evidence="4" id="KW-0004">4Fe-4S</keyword>
<comment type="catalytic activity">
    <reaction evidence="10">
        <text>5-amino-5-(4-hydroxybenzyl)-6-(D-ribitylimino)-5,6-dihydrouracil + S-adenosyl-L-methionine = 7,8-didemethyl-8-hydroxy-5-deazariboflavin + 5'-deoxyadenosine + L-methionine + NH4(+) + H(+)</text>
        <dbReference type="Rhea" id="RHEA:55204"/>
        <dbReference type="ChEBI" id="CHEBI:15378"/>
        <dbReference type="ChEBI" id="CHEBI:17319"/>
        <dbReference type="ChEBI" id="CHEBI:28938"/>
        <dbReference type="ChEBI" id="CHEBI:57844"/>
        <dbReference type="ChEBI" id="CHEBI:59789"/>
        <dbReference type="ChEBI" id="CHEBI:59904"/>
        <dbReference type="ChEBI" id="CHEBI:85936"/>
        <dbReference type="EC" id="4.3.1.32"/>
    </reaction>
</comment>
<dbReference type="NCBIfam" id="TIGR03550">
    <property type="entry name" value="F420_cofG"/>
    <property type="match status" value="1"/>
</dbReference>
<comment type="cofactor">
    <cofactor evidence="1">
        <name>[4Fe-4S] cluster</name>
        <dbReference type="ChEBI" id="CHEBI:49883"/>
    </cofactor>
</comment>
<dbReference type="InterPro" id="IPR006638">
    <property type="entry name" value="Elp3/MiaA/NifB-like_rSAM"/>
</dbReference>
<accession>A0A833EA29</accession>